<dbReference type="NCBIfam" id="NF002035">
    <property type="entry name" value="PRK00865.1-3"/>
    <property type="match status" value="1"/>
</dbReference>
<feature type="active site" description="Proton donor/acceptor" evidence="8">
    <location>
        <position position="135"/>
    </location>
</feature>
<evidence type="ECO:0000256" key="2">
    <source>
        <dbReference type="ARBA" id="ARBA00013090"/>
    </source>
</evidence>
<evidence type="ECO:0000313" key="9">
    <source>
        <dbReference type="EMBL" id="AHV96845.1"/>
    </source>
</evidence>
<sequence length="336" mass="36634">MKGRCFAHKASRRLSRAFIFTETPALELESQKEYYLQLGQEARYTLLPPYISYSKQDEGSGVFVQQAIAILDSGVGGLTVAKEVMRQLPREKIIYFGDTARAPYGPRSSEEVKMFTEQIVDYLIQFNPKLIVIACNTATAAALDYISDKVDIPVIGVIHPGARAAISATKTGRVGVIGTVGTIGSGAYTAALKQLSPYIEVVSQACPALVPLVEQGMFRSKESDQAVIESLNGIKHEPIDTLILGCTHYPFLVEPIGRAMGPGVKLISSADETAREISTILYDKGKLARGDDSPVHQFFCSGDAGIFQKIAMDWLGEQIKRTPVVWQVSSLEPMDV</sequence>
<evidence type="ECO:0000256" key="8">
    <source>
        <dbReference type="HAMAP-Rule" id="MF_00258"/>
    </source>
</evidence>
<keyword evidence="10" id="KW-1185">Reference proteome</keyword>
<dbReference type="AlphaFoldDB" id="X4ZJK1"/>
<comment type="pathway">
    <text evidence="8">Cell wall biogenesis; peptidoglycan biosynthesis.</text>
</comment>
<feature type="active site" description="Proton donor/acceptor" evidence="8">
    <location>
        <position position="246"/>
    </location>
</feature>
<dbReference type="UniPathway" id="UPA00219"/>
<dbReference type="SUPFAM" id="SSF53681">
    <property type="entry name" value="Aspartate/glutamate racemase"/>
    <property type="match status" value="2"/>
</dbReference>
<evidence type="ECO:0000256" key="6">
    <source>
        <dbReference type="ARBA" id="ARBA00023316"/>
    </source>
</evidence>
<evidence type="ECO:0000256" key="7">
    <source>
        <dbReference type="ARBA" id="ARBA00070053"/>
    </source>
</evidence>
<dbReference type="GO" id="GO:0042802">
    <property type="term" value="F:identical protein binding"/>
    <property type="evidence" value="ECO:0007669"/>
    <property type="project" value="UniProtKB-ARBA"/>
</dbReference>
<keyword evidence="3 8" id="KW-0133">Cell shape</keyword>
<dbReference type="InterPro" id="IPR018187">
    <property type="entry name" value="Asp/Glu_racemase_AS_1"/>
</dbReference>
<feature type="binding site" evidence="8">
    <location>
        <begin position="247"/>
        <end position="248"/>
    </location>
    <ligand>
        <name>substrate</name>
    </ligand>
</feature>
<dbReference type="EMBL" id="CP004078">
    <property type="protein sequence ID" value="AHV96845.1"/>
    <property type="molecule type" value="Genomic_DNA"/>
</dbReference>
<keyword evidence="5 8" id="KW-0413">Isomerase</keyword>
<dbReference type="GO" id="GO:0071555">
    <property type="term" value="P:cell wall organization"/>
    <property type="evidence" value="ECO:0007669"/>
    <property type="project" value="UniProtKB-KW"/>
</dbReference>
<comment type="similarity">
    <text evidence="8">Belongs to the aspartate/glutamate racemases family.</text>
</comment>
<comment type="function">
    <text evidence="8">Provides the (R)-glutamate required for cell wall biosynthesis.</text>
</comment>
<evidence type="ECO:0000256" key="5">
    <source>
        <dbReference type="ARBA" id="ARBA00023235"/>
    </source>
</evidence>
<dbReference type="InterPro" id="IPR004391">
    <property type="entry name" value="Glu_race"/>
</dbReference>
<evidence type="ECO:0000313" key="10">
    <source>
        <dbReference type="Proteomes" id="UP000019772"/>
    </source>
</evidence>
<dbReference type="PANTHER" id="PTHR21198:SF2">
    <property type="entry name" value="GLUTAMATE RACEMASE"/>
    <property type="match status" value="1"/>
</dbReference>
<keyword evidence="6 8" id="KW-0961">Cell wall biogenesis/degradation</keyword>
<reference evidence="9 10" key="1">
    <citation type="journal article" date="2014" name="PLoS Genet.">
        <title>Comparative Genomic Analysis of N2-Fixing and Non-N2-Fixing Paenibacillus spp.: Organization, Evolution and Expression of the Nitrogen Fixation Genes.</title>
        <authorList>
            <person name="Xie J.B."/>
            <person name="Du Z."/>
            <person name="Bai L."/>
            <person name="Tian C."/>
            <person name="Zhang Y."/>
            <person name="Xie J.Y."/>
            <person name="Wang T."/>
            <person name="Liu X."/>
            <person name="Chen X."/>
            <person name="Cheng Q."/>
            <person name="Chen S."/>
            <person name="Li J."/>
        </authorList>
    </citation>
    <scope>NUCLEOTIDE SEQUENCE [LARGE SCALE GENOMIC DNA]</scope>
    <source>
        <strain evidence="9 10">T27</strain>
    </source>
</reference>
<feature type="binding site" evidence="8">
    <location>
        <begin position="136"/>
        <end position="137"/>
    </location>
    <ligand>
        <name>substrate</name>
    </ligand>
</feature>
<accession>X4ZJK1</accession>
<comment type="catalytic activity">
    <reaction evidence="1 8">
        <text>L-glutamate = D-glutamate</text>
        <dbReference type="Rhea" id="RHEA:12813"/>
        <dbReference type="ChEBI" id="CHEBI:29985"/>
        <dbReference type="ChEBI" id="CHEBI:29986"/>
        <dbReference type="EC" id="5.1.1.3"/>
    </reaction>
</comment>
<evidence type="ECO:0000256" key="3">
    <source>
        <dbReference type="ARBA" id="ARBA00022960"/>
    </source>
</evidence>
<dbReference type="NCBIfam" id="TIGR00067">
    <property type="entry name" value="glut_race"/>
    <property type="match status" value="1"/>
</dbReference>
<dbReference type="FunFam" id="3.40.50.1860:FF:000002">
    <property type="entry name" value="Glutamate racemase"/>
    <property type="match status" value="1"/>
</dbReference>
<dbReference type="Proteomes" id="UP000019772">
    <property type="component" value="Chromosome"/>
</dbReference>
<dbReference type="InterPro" id="IPR001920">
    <property type="entry name" value="Asp/Glu_race"/>
</dbReference>
<evidence type="ECO:0000256" key="1">
    <source>
        <dbReference type="ARBA" id="ARBA00001602"/>
    </source>
</evidence>
<keyword evidence="4 8" id="KW-0573">Peptidoglycan synthesis</keyword>
<name>X4ZJK1_9BACL</name>
<dbReference type="GO" id="GO:0008881">
    <property type="term" value="F:glutamate racemase activity"/>
    <property type="evidence" value="ECO:0007669"/>
    <property type="project" value="UniProtKB-UniRule"/>
</dbReference>
<gene>
    <name evidence="8" type="primary">murI</name>
    <name evidence="9" type="ORF">PSAB_09565</name>
</gene>
<dbReference type="STRING" id="1268072.PSAB_09565"/>
<dbReference type="KEGG" id="psab:PSAB_09565"/>
<dbReference type="Pfam" id="PF01177">
    <property type="entry name" value="Asp_Glu_race"/>
    <property type="match status" value="1"/>
</dbReference>
<dbReference type="eggNOG" id="COG0796">
    <property type="taxonomic scope" value="Bacteria"/>
</dbReference>
<proteinExistence type="inferred from homology"/>
<dbReference type="PROSITE" id="PS00924">
    <property type="entry name" value="ASP_GLU_RACEMASE_2"/>
    <property type="match status" value="1"/>
</dbReference>
<protein>
    <recommendedName>
        <fullName evidence="7 8">Glutamate racemase</fullName>
        <ecNumber evidence="2 8">5.1.1.3</ecNumber>
    </recommendedName>
</protein>
<organism evidence="9 10">
    <name type="scientific">Paenibacillus sabinae T27</name>
    <dbReference type="NCBI Taxonomy" id="1268072"/>
    <lineage>
        <taxon>Bacteria</taxon>
        <taxon>Bacillati</taxon>
        <taxon>Bacillota</taxon>
        <taxon>Bacilli</taxon>
        <taxon>Bacillales</taxon>
        <taxon>Paenibacillaceae</taxon>
        <taxon>Paenibacillus</taxon>
    </lineage>
</organism>
<dbReference type="PANTHER" id="PTHR21198">
    <property type="entry name" value="GLUTAMATE RACEMASE"/>
    <property type="match status" value="1"/>
</dbReference>
<feature type="binding site" evidence="8">
    <location>
        <begin position="72"/>
        <end position="73"/>
    </location>
    <ligand>
        <name>substrate</name>
    </ligand>
</feature>
<dbReference type="EC" id="5.1.1.3" evidence="2 8"/>
<dbReference type="GO" id="GO:0009252">
    <property type="term" value="P:peptidoglycan biosynthetic process"/>
    <property type="evidence" value="ECO:0007669"/>
    <property type="project" value="UniProtKB-UniRule"/>
</dbReference>
<dbReference type="PROSITE" id="PS00923">
    <property type="entry name" value="ASP_GLU_RACEMASE_1"/>
    <property type="match status" value="1"/>
</dbReference>
<feature type="binding site" evidence="8">
    <location>
        <begin position="104"/>
        <end position="105"/>
    </location>
    <ligand>
        <name>substrate</name>
    </ligand>
</feature>
<dbReference type="InterPro" id="IPR015942">
    <property type="entry name" value="Asp/Glu/hydantoin_racemase"/>
</dbReference>
<evidence type="ECO:0000256" key="4">
    <source>
        <dbReference type="ARBA" id="ARBA00022984"/>
    </source>
</evidence>
<dbReference type="PATRIC" id="fig|1268072.3.peg.2001"/>
<dbReference type="HAMAP" id="MF_00258">
    <property type="entry name" value="Glu_racemase"/>
    <property type="match status" value="1"/>
</dbReference>
<dbReference type="Gene3D" id="3.40.50.1860">
    <property type="match status" value="2"/>
</dbReference>
<dbReference type="InterPro" id="IPR033134">
    <property type="entry name" value="Asp/Glu_racemase_AS_2"/>
</dbReference>
<dbReference type="HOGENOM" id="CLU_052344_0_1_9"/>
<dbReference type="GO" id="GO:0008360">
    <property type="term" value="P:regulation of cell shape"/>
    <property type="evidence" value="ECO:0007669"/>
    <property type="project" value="UniProtKB-KW"/>
</dbReference>